<evidence type="ECO:0000313" key="7">
    <source>
        <dbReference type="RefSeq" id="XP_036368277.1"/>
    </source>
</evidence>
<evidence type="ECO:0000256" key="3">
    <source>
        <dbReference type="PROSITE-ProRule" id="PRU00339"/>
    </source>
</evidence>
<dbReference type="Proteomes" id="UP000515154">
    <property type="component" value="Linkage group LG23"/>
</dbReference>
<dbReference type="RefSeq" id="XP_036368277.1">
    <property type="nucleotide sequence ID" value="XM_036512384.1"/>
</dbReference>
<evidence type="ECO:0000313" key="5">
    <source>
        <dbReference type="Proteomes" id="UP000515154"/>
    </source>
</evidence>
<dbReference type="SMART" id="SM00028">
    <property type="entry name" value="TPR"/>
    <property type="match status" value="3"/>
</dbReference>
<dbReference type="SUPFAM" id="SSF48452">
    <property type="entry name" value="TPR-like"/>
    <property type="match status" value="2"/>
</dbReference>
<evidence type="ECO:0000256" key="2">
    <source>
        <dbReference type="ARBA" id="ARBA00022803"/>
    </source>
</evidence>
<dbReference type="Gene3D" id="3.40.50.300">
    <property type="entry name" value="P-loop containing nucleotide triphosphate hydrolases"/>
    <property type="match status" value="1"/>
</dbReference>
<dbReference type="InterPro" id="IPR027417">
    <property type="entry name" value="P-loop_NTPase"/>
</dbReference>
<reference evidence="6 7" key="1">
    <citation type="submission" date="2025-08" db="UniProtKB">
        <authorList>
            <consortium name="RefSeq"/>
        </authorList>
    </citation>
    <scope>IDENTIFICATION</scope>
</reference>
<accession>A0A6P7TJ29</accession>
<keyword evidence="4" id="KW-0175">Coiled coil</keyword>
<dbReference type="InterPro" id="IPR019734">
    <property type="entry name" value="TPR_rpt"/>
</dbReference>
<protein>
    <submittedName>
        <fullName evidence="6 7">Uncharacterized protein LOC115223562</fullName>
    </submittedName>
</protein>
<name>A0A6P7TJ29_9MOLL</name>
<dbReference type="Gene3D" id="1.25.40.10">
    <property type="entry name" value="Tetratricopeptide repeat domain"/>
    <property type="match status" value="2"/>
</dbReference>
<dbReference type="PANTHER" id="PTHR45641">
    <property type="entry name" value="TETRATRICOPEPTIDE REPEAT PROTEIN (AFU_ORTHOLOGUE AFUA_6G03870)"/>
    <property type="match status" value="1"/>
</dbReference>
<gene>
    <name evidence="6 7" type="primary">LOC115223562</name>
</gene>
<organism evidence="5 6">
    <name type="scientific">Octopus sinensis</name>
    <name type="common">East Asian common octopus</name>
    <dbReference type="NCBI Taxonomy" id="2607531"/>
    <lineage>
        <taxon>Eukaryota</taxon>
        <taxon>Metazoa</taxon>
        <taxon>Spiralia</taxon>
        <taxon>Lophotrochozoa</taxon>
        <taxon>Mollusca</taxon>
        <taxon>Cephalopoda</taxon>
        <taxon>Coleoidea</taxon>
        <taxon>Octopodiformes</taxon>
        <taxon>Octopoda</taxon>
        <taxon>Incirrata</taxon>
        <taxon>Octopodidae</taxon>
        <taxon>Octopus</taxon>
    </lineage>
</organism>
<dbReference type="SUPFAM" id="SSF52540">
    <property type="entry name" value="P-loop containing nucleoside triphosphate hydrolases"/>
    <property type="match status" value="1"/>
</dbReference>
<dbReference type="KEGG" id="osn:115223562"/>
<dbReference type="InterPro" id="IPR011990">
    <property type="entry name" value="TPR-like_helical_dom_sf"/>
</dbReference>
<dbReference type="AlphaFoldDB" id="A0A6P7TJ29"/>
<feature type="repeat" description="TPR" evidence="3">
    <location>
        <begin position="690"/>
        <end position="723"/>
    </location>
</feature>
<evidence type="ECO:0000256" key="1">
    <source>
        <dbReference type="ARBA" id="ARBA00022737"/>
    </source>
</evidence>
<dbReference type="PROSITE" id="PS50005">
    <property type="entry name" value="TPR"/>
    <property type="match status" value="1"/>
</dbReference>
<keyword evidence="5" id="KW-1185">Reference proteome</keyword>
<keyword evidence="1" id="KW-0677">Repeat</keyword>
<feature type="coiled-coil region" evidence="4">
    <location>
        <begin position="746"/>
        <end position="776"/>
    </location>
</feature>
<proteinExistence type="predicted"/>
<dbReference type="RefSeq" id="XP_029650059.1">
    <property type="nucleotide sequence ID" value="XM_029794199.2"/>
</dbReference>
<keyword evidence="2 3" id="KW-0802">TPR repeat</keyword>
<sequence length="855" mass="98290">MATPYRLEAIHSSRQQHAGRNFIGRHDEREKLKNLIKDENTQIIQIFGLPYVGKTSLIKTVCQELKDEINPERLHIKHIHISNNSSWSDISNMHNTFTNCSSITNTKWKICIFDDFQNIQESFLPGFQELCDNDFPLHPNLKIILILSGGKPFQFDGIRFGKCKVSPLSIKDGQHLFCRCSNIEKDDDNEEQIHNIIRYACGLPGLLIYFAEKISQFYHLSFDDIYKMICDETSINDLLDECTINRRNIKQEMDKYFSQLSQKQQDALKVLSYFPGRFGIEEAVEMTDSSSQPASKMHVLMPLVEQGLINSDLELQNFQVQELIRAITKQQIDNVHSNDLVKLKYTNIIGKSLMKAQDIFDKGFIHEALGIMKNNWENISFILKRGIDAPADGRTYGAYYEIATKASQILWLCYPAESQDFLLACLQNSMLFGNEEEKALMNIAYGISLTNLPGLGGYMEAISYYEKAMKVLETRNLQYRQMLLYNSMAYNYHMQGKYVESLNSAEKGYSMVVKDVSPQMAQHVKINSASIMAYNLSLIGYYDRCEKLLSENLGKIPSHHPSLAIMLNTMGINYERKGSQNDEAFIFYNASLRERMKVAPINPRLSVVANCNVAKLMSRDRGNHETALRFLSKSKAILKKQSWHHLITSELLNQTGQVYLRMHDMSSALQAFLESLYIYNKIDPNNSAKIEVLNIVAHCSLLQESFDNAREYFQDVLQVNPKATMSCVLEVEGYAIAMEHLVYLSFESCEDQMAALENLLEELRQINKLSVNMEQKMQYSSAIAKYQGLKIHLLKKFDYRNKRTGLLIDSLPVICDICQDYKRYVNCSQENYIFKLCGLRSHIKDFDLQELSLQS</sequence>
<evidence type="ECO:0000256" key="4">
    <source>
        <dbReference type="SAM" id="Coils"/>
    </source>
</evidence>
<evidence type="ECO:0000313" key="6">
    <source>
        <dbReference type="RefSeq" id="XP_029650059.1"/>
    </source>
</evidence>
<dbReference type="PANTHER" id="PTHR45641:SF19">
    <property type="entry name" value="NEPHROCYSTIN-3"/>
    <property type="match status" value="1"/>
</dbReference>